<feature type="domain" description="Tetrahaem cytochrome" evidence="9">
    <location>
        <begin position="69"/>
        <end position="130"/>
    </location>
</feature>
<evidence type="ECO:0000256" key="3">
    <source>
        <dbReference type="ARBA" id="ARBA00022617"/>
    </source>
</evidence>
<evidence type="ECO:0000256" key="2">
    <source>
        <dbReference type="ARBA" id="ARBA00022448"/>
    </source>
</evidence>
<evidence type="ECO:0000313" key="10">
    <source>
        <dbReference type="EMBL" id="TFE87816.1"/>
    </source>
</evidence>
<evidence type="ECO:0000313" key="11">
    <source>
        <dbReference type="Proteomes" id="UP000298246"/>
    </source>
</evidence>
<keyword evidence="7" id="KW-0408">Iron</keyword>
<evidence type="ECO:0000256" key="8">
    <source>
        <dbReference type="SAM" id="Phobius"/>
    </source>
</evidence>
<evidence type="ECO:0000256" key="6">
    <source>
        <dbReference type="ARBA" id="ARBA00022982"/>
    </source>
</evidence>
<dbReference type="GO" id="GO:0030313">
    <property type="term" value="C:cell envelope"/>
    <property type="evidence" value="ECO:0007669"/>
    <property type="project" value="UniProtKB-SubCell"/>
</dbReference>
<keyword evidence="4" id="KW-0479">Metal-binding</keyword>
<keyword evidence="6" id="KW-0249">Electron transport</keyword>
<sequence length="268" mass="29853">MKKEWGTLHTFAAAFIAGLVLVTVMIVSDSLHPKTDHTRSAQLTDGSEGGWSDKVASFLYSPGELHAAHFKSEINCQNCHTPGQRVKSEYCVSCHSQADFTANSKREVVKDAHLVFVDGVTCFTCHTEHRGLAGNISLPLDLDGHKTKLDDKLQKDCKQCHISDYKQAHRDMVNKTCEECHKLTEPFSFKSHTFCHTDIQKLHIDSASKSFVKLPYPEHGECEQCHEPKFHVGEKGVSTTTPGSIDADGFDCLSCHNFNMREVMNGDT</sequence>
<keyword evidence="2" id="KW-0813">Transport</keyword>
<keyword evidence="8" id="KW-0472">Membrane</keyword>
<comment type="subcellular location">
    <subcellularLocation>
        <location evidence="1">Cell envelope</location>
    </subcellularLocation>
</comment>
<keyword evidence="8" id="KW-0812">Transmembrane</keyword>
<evidence type="ECO:0000256" key="7">
    <source>
        <dbReference type="ARBA" id="ARBA00023004"/>
    </source>
</evidence>
<dbReference type="PANTHER" id="PTHR35038">
    <property type="entry name" value="DISSIMILATORY SULFITE REDUCTASE SIRA"/>
    <property type="match status" value="1"/>
</dbReference>
<dbReference type="AlphaFoldDB" id="A0A4Y8Q2V4"/>
<protein>
    <recommendedName>
        <fullName evidence="9">Tetrahaem cytochrome domain-containing protein</fullName>
    </recommendedName>
</protein>
<feature type="transmembrane region" description="Helical" evidence="8">
    <location>
        <begin position="6"/>
        <end position="27"/>
    </location>
</feature>
<dbReference type="SUPFAM" id="SSF48695">
    <property type="entry name" value="Multiheme cytochromes"/>
    <property type="match status" value="1"/>
</dbReference>
<keyword evidence="3" id="KW-0349">Heme</keyword>
<reference evidence="10 11" key="1">
    <citation type="submission" date="2017-03" db="EMBL/GenBank/DDBJ databases">
        <title>Isolation of Levoglucosan Utilizing Bacteria.</title>
        <authorList>
            <person name="Arya A.S."/>
        </authorList>
    </citation>
    <scope>NUCLEOTIDE SEQUENCE [LARGE SCALE GENOMIC DNA]</scope>
    <source>
        <strain evidence="10 11">MEC069</strain>
    </source>
</reference>
<organism evidence="10 11">
    <name type="scientific">Paenibacillus athensensis</name>
    <dbReference type="NCBI Taxonomy" id="1967502"/>
    <lineage>
        <taxon>Bacteria</taxon>
        <taxon>Bacillati</taxon>
        <taxon>Bacillota</taxon>
        <taxon>Bacilli</taxon>
        <taxon>Bacillales</taxon>
        <taxon>Paenibacillaceae</taxon>
        <taxon>Paenibacillus</taxon>
    </lineage>
</organism>
<dbReference type="OrthoDB" id="9791652at2"/>
<evidence type="ECO:0000256" key="4">
    <source>
        <dbReference type="ARBA" id="ARBA00022723"/>
    </source>
</evidence>
<evidence type="ECO:0000256" key="5">
    <source>
        <dbReference type="ARBA" id="ARBA00022729"/>
    </source>
</evidence>
<keyword evidence="8" id="KW-1133">Transmembrane helix</keyword>
<dbReference type="InterPro" id="IPR051829">
    <property type="entry name" value="Multiheme_Cytochr_ET"/>
</dbReference>
<dbReference type="EMBL" id="MYFO01000012">
    <property type="protein sequence ID" value="TFE87816.1"/>
    <property type="molecule type" value="Genomic_DNA"/>
</dbReference>
<evidence type="ECO:0000256" key="1">
    <source>
        <dbReference type="ARBA" id="ARBA00004196"/>
    </source>
</evidence>
<keyword evidence="11" id="KW-1185">Reference proteome</keyword>
<dbReference type="RefSeq" id="WP_134752874.1">
    <property type="nucleotide sequence ID" value="NZ_MYFO02000012.1"/>
</dbReference>
<accession>A0A4Y8Q2V4</accession>
<dbReference type="Pfam" id="PF14537">
    <property type="entry name" value="Cytochrom_c3_2"/>
    <property type="match status" value="1"/>
</dbReference>
<keyword evidence="5" id="KW-0732">Signal</keyword>
<gene>
    <name evidence="10" type="ORF">B5M42_11460</name>
</gene>
<dbReference type="InterPro" id="IPR036280">
    <property type="entry name" value="Multihaem_cyt_sf"/>
</dbReference>
<dbReference type="GO" id="GO:0046872">
    <property type="term" value="F:metal ion binding"/>
    <property type="evidence" value="ECO:0007669"/>
    <property type="project" value="UniProtKB-KW"/>
</dbReference>
<name>A0A4Y8Q2V4_9BACL</name>
<dbReference type="InterPro" id="IPR012286">
    <property type="entry name" value="Tetrahaem_cytochrome"/>
</dbReference>
<dbReference type="Proteomes" id="UP000298246">
    <property type="component" value="Unassembled WGS sequence"/>
</dbReference>
<evidence type="ECO:0000259" key="9">
    <source>
        <dbReference type="Pfam" id="PF14537"/>
    </source>
</evidence>
<comment type="caution">
    <text evidence="10">The sequence shown here is derived from an EMBL/GenBank/DDBJ whole genome shotgun (WGS) entry which is preliminary data.</text>
</comment>
<dbReference type="Gene3D" id="3.90.10.10">
    <property type="entry name" value="Cytochrome C3"/>
    <property type="match status" value="1"/>
</dbReference>
<proteinExistence type="predicted"/>